<feature type="non-terminal residue" evidence="1">
    <location>
        <position position="95"/>
    </location>
</feature>
<protein>
    <submittedName>
        <fullName evidence="1">Uncharacterized protein</fullName>
    </submittedName>
</protein>
<dbReference type="EMBL" id="SNRW01034025">
    <property type="protein sequence ID" value="KAA6355801.1"/>
    <property type="molecule type" value="Genomic_DNA"/>
</dbReference>
<reference evidence="1 2" key="1">
    <citation type="submission" date="2019-03" db="EMBL/GenBank/DDBJ databases">
        <title>Single cell metagenomics reveals metabolic interactions within the superorganism composed of flagellate Streblomastix strix and complex community of Bacteroidetes bacteria on its surface.</title>
        <authorList>
            <person name="Treitli S.C."/>
            <person name="Kolisko M."/>
            <person name="Husnik F."/>
            <person name="Keeling P."/>
            <person name="Hampl V."/>
        </authorList>
    </citation>
    <scope>NUCLEOTIDE SEQUENCE [LARGE SCALE GENOMIC DNA]</scope>
    <source>
        <strain evidence="1">ST1C</strain>
    </source>
</reference>
<name>A0A5J4TDT2_9EUKA</name>
<accession>A0A5J4TDT2</accession>
<organism evidence="1 2">
    <name type="scientific">Streblomastix strix</name>
    <dbReference type="NCBI Taxonomy" id="222440"/>
    <lineage>
        <taxon>Eukaryota</taxon>
        <taxon>Metamonada</taxon>
        <taxon>Preaxostyla</taxon>
        <taxon>Oxymonadida</taxon>
        <taxon>Streblomastigidae</taxon>
        <taxon>Streblomastix</taxon>
    </lineage>
</organism>
<dbReference type="AlphaFoldDB" id="A0A5J4TDT2"/>
<proteinExistence type="predicted"/>
<comment type="caution">
    <text evidence="1">The sequence shown here is derived from an EMBL/GenBank/DDBJ whole genome shotgun (WGS) entry which is preliminary data.</text>
</comment>
<evidence type="ECO:0000313" key="2">
    <source>
        <dbReference type="Proteomes" id="UP000324800"/>
    </source>
</evidence>
<gene>
    <name evidence="1" type="ORF">EZS28_048672</name>
</gene>
<dbReference type="Proteomes" id="UP000324800">
    <property type="component" value="Unassembled WGS sequence"/>
</dbReference>
<sequence length="95" mass="10975">MRLIQVKIKMSYEMIQEILLMNYTLSLQVIQTLTSITKIETKQMACVLFVDPKVTVYVIEGDIESDCDTDQYGTDAYEDNDDNEDEEEVIIQIIS</sequence>
<evidence type="ECO:0000313" key="1">
    <source>
        <dbReference type="EMBL" id="KAA6355801.1"/>
    </source>
</evidence>